<dbReference type="AlphaFoldDB" id="A0A9W9VFY3"/>
<dbReference type="GO" id="GO:0003824">
    <property type="term" value="F:catalytic activity"/>
    <property type="evidence" value="ECO:0007669"/>
    <property type="project" value="InterPro"/>
</dbReference>
<dbReference type="GeneID" id="81376065"/>
<dbReference type="PANTHER" id="PTHR46082:SF6">
    <property type="entry name" value="AAA+ ATPASE DOMAIN-CONTAINING PROTEIN-RELATED"/>
    <property type="match status" value="1"/>
</dbReference>
<dbReference type="InterPro" id="IPR056002">
    <property type="entry name" value="DUF7580"/>
</dbReference>
<dbReference type="Pfam" id="PF24476">
    <property type="entry name" value="DUF7580"/>
    <property type="match status" value="1"/>
</dbReference>
<dbReference type="Proteomes" id="UP001147747">
    <property type="component" value="Unassembled WGS sequence"/>
</dbReference>
<keyword evidence="1" id="KW-0175">Coiled coil</keyword>
<dbReference type="InterPro" id="IPR000845">
    <property type="entry name" value="Nucleoside_phosphorylase_d"/>
</dbReference>
<dbReference type="PANTHER" id="PTHR46082">
    <property type="entry name" value="ATP/GTP-BINDING PROTEIN-RELATED"/>
    <property type="match status" value="1"/>
</dbReference>
<keyword evidence="5" id="KW-1185">Reference proteome</keyword>
<proteinExistence type="predicted"/>
<comment type="caution">
    <text evidence="4">The sequence shown here is derived from an EMBL/GenBank/DDBJ whole genome shotgun (WGS) entry which is preliminary data.</text>
</comment>
<dbReference type="Gene3D" id="3.40.50.1580">
    <property type="entry name" value="Nucleoside phosphorylase domain"/>
    <property type="match status" value="1"/>
</dbReference>
<evidence type="ECO:0000256" key="1">
    <source>
        <dbReference type="SAM" id="Coils"/>
    </source>
</evidence>
<dbReference type="RefSeq" id="XP_056483115.1">
    <property type="nucleotide sequence ID" value="XM_056637085.1"/>
</dbReference>
<feature type="domain" description="Nucleoside phosphorylase" evidence="2">
    <location>
        <begin position="643"/>
        <end position="762"/>
    </location>
</feature>
<protein>
    <recommendedName>
        <fullName evidence="6">Nucleoside phosphorylase domain-containing protein</fullName>
    </recommendedName>
</protein>
<dbReference type="Pfam" id="PF01048">
    <property type="entry name" value="PNP_UDP_1"/>
    <property type="match status" value="1"/>
</dbReference>
<dbReference type="SUPFAM" id="SSF53167">
    <property type="entry name" value="Purine and uridine phosphorylases"/>
    <property type="match status" value="1"/>
</dbReference>
<reference evidence="4" key="1">
    <citation type="submission" date="2022-12" db="EMBL/GenBank/DDBJ databases">
        <authorList>
            <person name="Petersen C."/>
        </authorList>
    </citation>
    <scope>NUCLEOTIDE SEQUENCE</scope>
    <source>
        <strain evidence="4">IBT 29677</strain>
    </source>
</reference>
<feature type="domain" description="DUF7580" evidence="3">
    <location>
        <begin position="201"/>
        <end position="516"/>
    </location>
</feature>
<dbReference type="GO" id="GO:0009116">
    <property type="term" value="P:nucleoside metabolic process"/>
    <property type="evidence" value="ECO:0007669"/>
    <property type="project" value="InterPro"/>
</dbReference>
<gene>
    <name evidence="4" type="ORF">N7509_012448</name>
</gene>
<dbReference type="OrthoDB" id="20872at2759"/>
<evidence type="ECO:0000259" key="3">
    <source>
        <dbReference type="Pfam" id="PF24476"/>
    </source>
</evidence>
<evidence type="ECO:0000313" key="5">
    <source>
        <dbReference type="Proteomes" id="UP001147747"/>
    </source>
</evidence>
<organism evidence="4 5">
    <name type="scientific">Penicillium cosmopolitanum</name>
    <dbReference type="NCBI Taxonomy" id="1131564"/>
    <lineage>
        <taxon>Eukaryota</taxon>
        <taxon>Fungi</taxon>
        <taxon>Dikarya</taxon>
        <taxon>Ascomycota</taxon>
        <taxon>Pezizomycotina</taxon>
        <taxon>Eurotiomycetes</taxon>
        <taxon>Eurotiomycetidae</taxon>
        <taxon>Eurotiales</taxon>
        <taxon>Aspergillaceae</taxon>
        <taxon>Penicillium</taxon>
    </lineage>
</organism>
<dbReference type="InterPro" id="IPR053137">
    <property type="entry name" value="NLR-like"/>
</dbReference>
<dbReference type="EMBL" id="JAPZBU010000011">
    <property type="protein sequence ID" value="KAJ5379329.1"/>
    <property type="molecule type" value="Genomic_DNA"/>
</dbReference>
<evidence type="ECO:0000313" key="4">
    <source>
        <dbReference type="EMBL" id="KAJ5379329.1"/>
    </source>
</evidence>
<reference evidence="4" key="2">
    <citation type="journal article" date="2023" name="IMA Fungus">
        <title>Comparative genomic study of the Penicillium genus elucidates a diverse pangenome and 15 lateral gene transfer events.</title>
        <authorList>
            <person name="Petersen C."/>
            <person name="Sorensen T."/>
            <person name="Nielsen M.R."/>
            <person name="Sondergaard T.E."/>
            <person name="Sorensen J.L."/>
            <person name="Fitzpatrick D.A."/>
            <person name="Frisvad J.C."/>
            <person name="Nielsen K.L."/>
        </authorList>
    </citation>
    <scope>NUCLEOTIDE SEQUENCE</scope>
    <source>
        <strain evidence="4">IBT 29677</strain>
    </source>
</reference>
<sequence>MDPTHQAVLPDAAAALIEVINLDQPTSRSLYRKLKLALAPFHAEIKSPGVVQALLHRKPFQVALQRIASSLNELLSAEYVQAQYLQLLENDASRHSSGFSLLRGVWGAGDEGPSPAETFQNLLHRPHPILHIFHHLIQRCDTRNLDLKQLIGGETSQLKEAITRVKRWNSMVDEMYDDSDSESSETEAPEPPSLELIFSKKHSVPYSSRALYEILHQNWPCGADVHNHNGRLGLCFEAKFCLDPRWASGNHINDDFLMLLNGPDIRQECRICTSTSGTFKNTAPACLIDHDDQSRSVCLYLTMDEDNKLWNDHQSAQPLEVMMEGEVYVEMSLSELLTTVKPTYTAKRVMGVTLARCILHLFEGPWLQGCMSINDIFVYCRIENNQPHPIFDKVFVATRFGKSGNEGGTTPGTYKIHPFPTILALGIILIELELGEDLSDIKKHSIFTSKKGQPFYLARNTSLWILGSFARSNFALIARLFSLFDTLDSSALLLNQEFINVYYENIVRPLEQDLVRGAHWTWDQVDELRPPSTDTGVCKIITSKTFSPMHDMLIDRASVHLADSPSNSAKLNFNKRSISSSDVIEEKWSHSVTIEEAERRHSYDSLGHSSVSYVEDRREMNGQPGLVLEYHPTRPQSRDDFQIAIICALPTEANAVQSIFDRHWDTEGIYQYGKQAKDPNSYSTGLIGNHNVVLAHQPRMGKATAANVAAACSMSFPNINLALIIGVCGGVPFPGTKKEILLGDVVISKGIVQYDFGRRYPDGFRPKVTIDDQPGRPNREISSLMARLELNMQRVSLQQDLAKYLDELDCATSNPSGDFYPGHLRDRLFDAEYVHKHQLGSCNMCKTSVCNLAMQSTCQDLKCGEHRLIGRLRQNERNRPSLHFGLMGSGDTVLKSAVERDRIAKEANVIAFEMEGSGVWETMPCVIIKGVCDYADSHKNKEWHDYAATTAAASTKAFLRHWSVGIQSRNSI</sequence>
<accession>A0A9W9VFY3</accession>
<evidence type="ECO:0008006" key="6">
    <source>
        <dbReference type="Google" id="ProtNLM"/>
    </source>
</evidence>
<feature type="coiled-coil region" evidence="1">
    <location>
        <begin position="787"/>
        <end position="814"/>
    </location>
</feature>
<name>A0A9W9VFY3_9EURO</name>
<evidence type="ECO:0000259" key="2">
    <source>
        <dbReference type="Pfam" id="PF01048"/>
    </source>
</evidence>
<dbReference type="InterPro" id="IPR035994">
    <property type="entry name" value="Nucleoside_phosphorylase_sf"/>
</dbReference>